<dbReference type="HAMAP" id="MF_00188">
    <property type="entry name" value="Pept_M48_protease_HtpX"/>
    <property type="match status" value="1"/>
</dbReference>
<dbReference type="InterPro" id="IPR001915">
    <property type="entry name" value="Peptidase_M48"/>
</dbReference>
<proteinExistence type="inferred from homology"/>
<evidence type="ECO:0000256" key="2">
    <source>
        <dbReference type="ARBA" id="ARBA00004651"/>
    </source>
</evidence>
<protein>
    <submittedName>
        <fullName evidence="15">Unannotated protein</fullName>
    </submittedName>
</protein>
<dbReference type="GO" id="GO:0005886">
    <property type="term" value="C:plasma membrane"/>
    <property type="evidence" value="ECO:0007669"/>
    <property type="project" value="UniProtKB-SubCell"/>
</dbReference>
<accession>A0A6J6ZXN6</accession>
<keyword evidence="12 13" id="KW-0472">Membrane</keyword>
<keyword evidence="10 13" id="KW-1133">Transmembrane helix</keyword>
<evidence type="ECO:0000256" key="7">
    <source>
        <dbReference type="ARBA" id="ARBA00022723"/>
    </source>
</evidence>
<keyword evidence="11" id="KW-0482">Metalloprotease</keyword>
<evidence type="ECO:0000256" key="12">
    <source>
        <dbReference type="ARBA" id="ARBA00023136"/>
    </source>
</evidence>
<organism evidence="15">
    <name type="scientific">freshwater metagenome</name>
    <dbReference type="NCBI Taxonomy" id="449393"/>
    <lineage>
        <taxon>unclassified sequences</taxon>
        <taxon>metagenomes</taxon>
        <taxon>ecological metagenomes</taxon>
    </lineage>
</organism>
<reference evidence="15" key="1">
    <citation type="submission" date="2020-05" db="EMBL/GenBank/DDBJ databases">
        <authorList>
            <person name="Chiriac C."/>
            <person name="Salcher M."/>
            <person name="Ghai R."/>
            <person name="Kavagutti S V."/>
        </authorList>
    </citation>
    <scope>NUCLEOTIDE SEQUENCE</scope>
</reference>
<evidence type="ECO:0000256" key="5">
    <source>
        <dbReference type="ARBA" id="ARBA00022670"/>
    </source>
</evidence>
<evidence type="ECO:0000256" key="11">
    <source>
        <dbReference type="ARBA" id="ARBA00023049"/>
    </source>
</evidence>
<feature type="transmembrane region" description="Helical" evidence="13">
    <location>
        <begin position="183"/>
        <end position="203"/>
    </location>
</feature>
<dbReference type="GO" id="GO:0004222">
    <property type="term" value="F:metalloendopeptidase activity"/>
    <property type="evidence" value="ECO:0007669"/>
    <property type="project" value="InterPro"/>
</dbReference>
<comment type="cofactor">
    <cofactor evidence="1">
        <name>Zn(2+)</name>
        <dbReference type="ChEBI" id="CHEBI:29105"/>
    </cofactor>
</comment>
<dbReference type="PANTHER" id="PTHR43221">
    <property type="entry name" value="PROTEASE HTPX"/>
    <property type="match status" value="1"/>
</dbReference>
<keyword evidence="7" id="KW-0479">Metal-binding</keyword>
<dbReference type="CDD" id="cd07336">
    <property type="entry name" value="M48B_HtpX_like"/>
    <property type="match status" value="1"/>
</dbReference>
<dbReference type="InterPro" id="IPR050083">
    <property type="entry name" value="HtpX_protease"/>
</dbReference>
<evidence type="ECO:0000256" key="9">
    <source>
        <dbReference type="ARBA" id="ARBA00022833"/>
    </source>
</evidence>
<dbReference type="InterPro" id="IPR022919">
    <property type="entry name" value="Pept_M48_protease_HtpX"/>
</dbReference>
<evidence type="ECO:0000256" key="13">
    <source>
        <dbReference type="SAM" id="Phobius"/>
    </source>
</evidence>
<evidence type="ECO:0000313" key="15">
    <source>
        <dbReference type="EMBL" id="CAB4825109.1"/>
    </source>
</evidence>
<keyword evidence="4" id="KW-1003">Cell membrane</keyword>
<evidence type="ECO:0000259" key="14">
    <source>
        <dbReference type="Pfam" id="PF01435"/>
    </source>
</evidence>
<dbReference type="AlphaFoldDB" id="A0A6J6ZXN6"/>
<keyword evidence="8" id="KW-0378">Hydrolase</keyword>
<comment type="subcellular location">
    <subcellularLocation>
        <location evidence="2">Cell membrane</location>
        <topology evidence="2">Multi-pass membrane protein</topology>
    </subcellularLocation>
</comment>
<evidence type="ECO:0000256" key="8">
    <source>
        <dbReference type="ARBA" id="ARBA00022801"/>
    </source>
</evidence>
<dbReference type="PANTHER" id="PTHR43221:SF1">
    <property type="entry name" value="PROTEASE HTPX"/>
    <property type="match status" value="1"/>
</dbReference>
<feature type="transmembrane region" description="Helical" evidence="13">
    <location>
        <begin position="33"/>
        <end position="51"/>
    </location>
</feature>
<evidence type="ECO:0000256" key="6">
    <source>
        <dbReference type="ARBA" id="ARBA00022692"/>
    </source>
</evidence>
<dbReference type="EMBL" id="CAFAAJ010000236">
    <property type="protein sequence ID" value="CAB4825109.1"/>
    <property type="molecule type" value="Genomic_DNA"/>
</dbReference>
<feature type="transmembrane region" description="Helical" evidence="13">
    <location>
        <begin position="144"/>
        <end position="171"/>
    </location>
</feature>
<dbReference type="Pfam" id="PF01435">
    <property type="entry name" value="Peptidase_M48"/>
    <property type="match status" value="1"/>
</dbReference>
<keyword evidence="9" id="KW-0862">Zinc</keyword>
<name>A0A6J6ZXN6_9ZZZZ</name>
<dbReference type="GO" id="GO:0006508">
    <property type="term" value="P:proteolysis"/>
    <property type="evidence" value="ECO:0007669"/>
    <property type="project" value="UniProtKB-KW"/>
</dbReference>
<dbReference type="GO" id="GO:0046872">
    <property type="term" value="F:metal ion binding"/>
    <property type="evidence" value="ECO:0007669"/>
    <property type="project" value="UniProtKB-KW"/>
</dbReference>
<evidence type="ECO:0000256" key="1">
    <source>
        <dbReference type="ARBA" id="ARBA00001947"/>
    </source>
</evidence>
<evidence type="ECO:0000256" key="3">
    <source>
        <dbReference type="ARBA" id="ARBA00009779"/>
    </source>
</evidence>
<dbReference type="Gene3D" id="3.30.2010.10">
    <property type="entry name" value="Metalloproteases ('zincins'), catalytic domain"/>
    <property type="match status" value="1"/>
</dbReference>
<evidence type="ECO:0000256" key="10">
    <source>
        <dbReference type="ARBA" id="ARBA00022989"/>
    </source>
</evidence>
<keyword evidence="6 13" id="KW-0812">Transmembrane</keyword>
<keyword evidence="5" id="KW-0645">Protease</keyword>
<sequence length="289" mass="30464">MFKNTAKTTVLLAALGGLIVAVAGLLGGGSSGALTIGLLIAFVMVGGSYWFSDRLALSAAKAKVIERSDNPDFYDMVASLATRANLPMPRVAIAPSAQPNAFATGRGPSKAVVCATEGLLRAMPRDEIEAVMAHELMHVRHRDILIGSVAAAISTAISYIAQMAMFASMFGGGRDDEDRPNPFAMLLMSLLAPIAASLIQMAVSRSREFEADRGAAQLLGSGASLATALERIEVLAAKAPMSVAPAQAYAYIHNPLSEFRGGRNASMARLFSSHPPTEERIARLRAMTF</sequence>
<gene>
    <name evidence="15" type="ORF">UFOPK3001_02418</name>
</gene>
<evidence type="ECO:0000256" key="4">
    <source>
        <dbReference type="ARBA" id="ARBA00022475"/>
    </source>
</evidence>
<feature type="domain" description="Peptidase M48" evidence="14">
    <location>
        <begin position="70"/>
        <end position="287"/>
    </location>
</feature>
<comment type="similarity">
    <text evidence="3">Belongs to the peptidase M48B family.</text>
</comment>